<organism evidence="4 5">
    <name type="scientific">Leptotrombidium deliense</name>
    <dbReference type="NCBI Taxonomy" id="299467"/>
    <lineage>
        <taxon>Eukaryota</taxon>
        <taxon>Metazoa</taxon>
        <taxon>Ecdysozoa</taxon>
        <taxon>Arthropoda</taxon>
        <taxon>Chelicerata</taxon>
        <taxon>Arachnida</taxon>
        <taxon>Acari</taxon>
        <taxon>Acariformes</taxon>
        <taxon>Trombidiformes</taxon>
        <taxon>Prostigmata</taxon>
        <taxon>Anystina</taxon>
        <taxon>Parasitengona</taxon>
        <taxon>Trombiculoidea</taxon>
        <taxon>Trombiculidae</taxon>
        <taxon>Leptotrombidium</taxon>
    </lineage>
</organism>
<dbReference type="GO" id="GO:0005778">
    <property type="term" value="C:peroxisomal membrane"/>
    <property type="evidence" value="ECO:0007669"/>
    <property type="project" value="TreeGrafter"/>
</dbReference>
<evidence type="ECO:0000313" key="5">
    <source>
        <dbReference type="Proteomes" id="UP000288716"/>
    </source>
</evidence>
<name>A0A443SMF1_9ACAR</name>
<dbReference type="InterPro" id="IPR038322">
    <property type="entry name" value="Pex19_C_sf"/>
</dbReference>
<proteinExistence type="inferred from homology"/>
<dbReference type="PANTHER" id="PTHR12774:SF2">
    <property type="entry name" value="PEROXISOMAL BIOGENESIS FACTOR 19"/>
    <property type="match status" value="1"/>
</dbReference>
<dbReference type="GO" id="GO:0033328">
    <property type="term" value="F:peroxisome membrane targeting sequence binding"/>
    <property type="evidence" value="ECO:0007669"/>
    <property type="project" value="TreeGrafter"/>
</dbReference>
<dbReference type="InterPro" id="IPR006708">
    <property type="entry name" value="Pex19"/>
</dbReference>
<reference evidence="4 5" key="1">
    <citation type="journal article" date="2018" name="Gigascience">
        <title>Genomes of trombidid mites reveal novel predicted allergens and laterally-transferred genes associated with secondary metabolism.</title>
        <authorList>
            <person name="Dong X."/>
            <person name="Chaisiri K."/>
            <person name="Xia D."/>
            <person name="Armstrong S.D."/>
            <person name="Fang Y."/>
            <person name="Donnelly M.J."/>
            <person name="Kadowaki T."/>
            <person name="McGarry J.W."/>
            <person name="Darby A.C."/>
            <person name="Makepeace B.L."/>
        </authorList>
    </citation>
    <scope>NUCLEOTIDE SEQUENCE [LARGE SCALE GENOMIC DNA]</scope>
    <source>
        <strain evidence="4">UoL-UT</strain>
    </source>
</reference>
<evidence type="ECO:0000256" key="2">
    <source>
        <dbReference type="ARBA" id="ARBA00029688"/>
    </source>
</evidence>
<dbReference type="OrthoDB" id="21292at2759"/>
<dbReference type="Gene3D" id="1.20.120.900">
    <property type="entry name" value="Pex19, mPTS binding domain"/>
    <property type="match status" value="1"/>
</dbReference>
<evidence type="ECO:0000256" key="1">
    <source>
        <dbReference type="ARBA" id="ARBA00006326"/>
    </source>
</evidence>
<dbReference type="Proteomes" id="UP000288716">
    <property type="component" value="Unassembled WGS sequence"/>
</dbReference>
<comment type="caution">
    <text evidence="4">The sequence shown here is derived from an EMBL/GenBank/DDBJ whole genome shotgun (WGS) entry which is preliminary data.</text>
</comment>
<dbReference type="Pfam" id="PF04614">
    <property type="entry name" value="Pex19"/>
    <property type="match status" value="1"/>
</dbReference>
<feature type="compositionally biased region" description="Basic and acidic residues" evidence="3">
    <location>
        <begin position="61"/>
        <end position="70"/>
    </location>
</feature>
<evidence type="ECO:0000256" key="3">
    <source>
        <dbReference type="SAM" id="MobiDB-lite"/>
    </source>
</evidence>
<dbReference type="GO" id="GO:0045046">
    <property type="term" value="P:protein import into peroxisome membrane"/>
    <property type="evidence" value="ECO:0007669"/>
    <property type="project" value="TreeGrafter"/>
</dbReference>
<accession>A0A443SMF1</accession>
<dbReference type="AlphaFoldDB" id="A0A443SMF1"/>
<feature type="region of interest" description="Disordered" evidence="3">
    <location>
        <begin position="1"/>
        <end position="70"/>
    </location>
</feature>
<dbReference type="VEuPathDB" id="VectorBase:LDEU003353"/>
<dbReference type="EMBL" id="NCKV01001263">
    <property type="protein sequence ID" value="RWS28688.1"/>
    <property type="molecule type" value="Genomic_DNA"/>
</dbReference>
<dbReference type="STRING" id="299467.A0A443SMF1"/>
<sequence length="301" mass="33894">MDADDTRRTTNTADAEPSSQSDVDGDNDDHELNALLQSAFSDFQRQEKSDDTSAAAAVKNEQSEKCEETRRETEAEIEQFLKGLAKKQVSKARHSITGLMLFFSVNAQNDDEFEMSLSETLKNLTENARSLAENSDVSDDELSKIWQNMNESVGGGFSGSAENNAIFQDMMPLVTNMMQSLLSKEVLHPALKDLIIKYPEWLEENKEHLREDEMNRYTRQLQLMRVICDEFDAEVESDSTEVKNERFQKVLKTMQEMQQCGAPPKDLVADGPEFGPDGEFDFSKIPGFPSSGNPSEKCCIM</sequence>
<gene>
    <name evidence="4" type="ORF">B4U80_09375</name>
</gene>
<keyword evidence="5" id="KW-1185">Reference proteome</keyword>
<evidence type="ECO:0000313" key="4">
    <source>
        <dbReference type="EMBL" id="RWS28688.1"/>
    </source>
</evidence>
<dbReference type="PANTHER" id="PTHR12774">
    <property type="entry name" value="PEROXISOMAL BIOGENESIS FACTOR 19"/>
    <property type="match status" value="1"/>
</dbReference>
<protein>
    <recommendedName>
        <fullName evidence="2">Peroxin-19</fullName>
    </recommendedName>
</protein>
<comment type="similarity">
    <text evidence="1">Belongs to the peroxin-19 family.</text>
</comment>